<reference evidence="2 3" key="1">
    <citation type="submission" date="2019-08" db="EMBL/GenBank/DDBJ databases">
        <title>Deep-cultivation of Planctomycetes and their phenomic and genomic characterization uncovers novel biology.</title>
        <authorList>
            <person name="Wiegand S."/>
            <person name="Jogler M."/>
            <person name="Boedeker C."/>
            <person name="Pinto D."/>
            <person name="Vollmers J."/>
            <person name="Rivas-Marin E."/>
            <person name="Kohn T."/>
            <person name="Peeters S.H."/>
            <person name="Heuer A."/>
            <person name="Rast P."/>
            <person name="Oberbeckmann S."/>
            <person name="Bunk B."/>
            <person name="Jeske O."/>
            <person name="Meyerdierks A."/>
            <person name="Storesund J.E."/>
            <person name="Kallscheuer N."/>
            <person name="Luecker S."/>
            <person name="Lage O.M."/>
            <person name="Pohl T."/>
            <person name="Merkel B.J."/>
            <person name="Hornburger P."/>
            <person name="Mueller R.-W."/>
            <person name="Bruemmer F."/>
            <person name="Labrenz M."/>
            <person name="Spormann A.M."/>
            <person name="Op den Camp H."/>
            <person name="Overmann J."/>
            <person name="Amann R."/>
            <person name="Jetten M.S.M."/>
            <person name="Mascher T."/>
            <person name="Medema M.H."/>
            <person name="Devos D.P."/>
            <person name="Kaster A.-K."/>
            <person name="Ovreas L."/>
            <person name="Rohde M."/>
            <person name="Galperin M.Y."/>
            <person name="Jogler C."/>
        </authorList>
    </citation>
    <scope>NUCLEOTIDE SEQUENCE [LARGE SCALE GENOMIC DNA]</scope>
    <source>
        <strain evidence="2 3">OJF2</strain>
    </source>
</reference>
<dbReference type="RefSeq" id="WP_148596254.1">
    <property type="nucleotide sequence ID" value="NZ_CP042997.1"/>
</dbReference>
<feature type="compositionally biased region" description="Low complexity" evidence="1">
    <location>
        <begin position="52"/>
        <end position="69"/>
    </location>
</feature>
<evidence type="ECO:0000313" key="3">
    <source>
        <dbReference type="Proteomes" id="UP000324233"/>
    </source>
</evidence>
<dbReference type="Proteomes" id="UP000324233">
    <property type="component" value="Chromosome"/>
</dbReference>
<protein>
    <submittedName>
        <fullName evidence="2">Uncharacterized protein</fullName>
    </submittedName>
</protein>
<dbReference type="OrthoDB" id="290665at2"/>
<organism evidence="2 3">
    <name type="scientific">Aquisphaera giovannonii</name>
    <dbReference type="NCBI Taxonomy" id="406548"/>
    <lineage>
        <taxon>Bacteria</taxon>
        <taxon>Pseudomonadati</taxon>
        <taxon>Planctomycetota</taxon>
        <taxon>Planctomycetia</taxon>
        <taxon>Isosphaerales</taxon>
        <taxon>Isosphaeraceae</taxon>
        <taxon>Aquisphaera</taxon>
    </lineage>
</organism>
<dbReference type="AlphaFoldDB" id="A0A5B9W8K6"/>
<sequence>MTADPFWDDPFHSVAFAAFVQQAREEGGWPDSEKTRQRAYRLYEEELTARSAANPGQAQQPLAPPAGSAYPPREQSKEPA</sequence>
<evidence type="ECO:0000256" key="1">
    <source>
        <dbReference type="SAM" id="MobiDB-lite"/>
    </source>
</evidence>
<gene>
    <name evidence="2" type="ORF">OJF2_51680</name>
</gene>
<dbReference type="KEGG" id="agv:OJF2_51680"/>
<feature type="region of interest" description="Disordered" evidence="1">
    <location>
        <begin position="49"/>
        <end position="80"/>
    </location>
</feature>
<proteinExistence type="predicted"/>
<accession>A0A5B9W8K6</accession>
<evidence type="ECO:0000313" key="2">
    <source>
        <dbReference type="EMBL" id="QEH36584.1"/>
    </source>
</evidence>
<keyword evidence="3" id="KW-1185">Reference proteome</keyword>
<name>A0A5B9W8K6_9BACT</name>
<dbReference type="EMBL" id="CP042997">
    <property type="protein sequence ID" value="QEH36584.1"/>
    <property type="molecule type" value="Genomic_DNA"/>
</dbReference>